<protein>
    <recommendedName>
        <fullName evidence="4">Secreted protein</fullName>
    </recommendedName>
</protein>
<accession>A0ABR4PI84</accession>
<evidence type="ECO:0000256" key="1">
    <source>
        <dbReference type="SAM" id="SignalP"/>
    </source>
</evidence>
<feature type="chain" id="PRO_5045359996" description="Secreted protein" evidence="1">
    <location>
        <begin position="19"/>
        <end position="112"/>
    </location>
</feature>
<evidence type="ECO:0000313" key="3">
    <source>
        <dbReference type="Proteomes" id="UP001629113"/>
    </source>
</evidence>
<sequence length="112" mass="13003">MKLSNLIAIPFLVTSVSAAECYASYQLNQNAQMSDVWSARERFCDNPVVNSFIRIQESWGHIDIGHNGNDPWTHCWDAFENIINQCMQQHWQTGEWTYNGQKFWFTGTPLSK</sequence>
<dbReference type="EMBL" id="JBFCZG010000004">
    <property type="protein sequence ID" value="KAL3422999.1"/>
    <property type="molecule type" value="Genomic_DNA"/>
</dbReference>
<name>A0ABR4PI84_9HELO</name>
<gene>
    <name evidence="2" type="ORF">PVAG01_04746</name>
</gene>
<evidence type="ECO:0008006" key="4">
    <source>
        <dbReference type="Google" id="ProtNLM"/>
    </source>
</evidence>
<proteinExistence type="predicted"/>
<keyword evidence="3" id="KW-1185">Reference proteome</keyword>
<evidence type="ECO:0000313" key="2">
    <source>
        <dbReference type="EMBL" id="KAL3422999.1"/>
    </source>
</evidence>
<reference evidence="2 3" key="1">
    <citation type="submission" date="2024-06" db="EMBL/GenBank/DDBJ databases">
        <title>Complete genome of Phlyctema vagabunda strain 19-DSS-EL-015.</title>
        <authorList>
            <person name="Fiorenzani C."/>
        </authorList>
    </citation>
    <scope>NUCLEOTIDE SEQUENCE [LARGE SCALE GENOMIC DNA]</scope>
    <source>
        <strain evidence="2 3">19-DSS-EL-015</strain>
    </source>
</reference>
<feature type="signal peptide" evidence="1">
    <location>
        <begin position="1"/>
        <end position="18"/>
    </location>
</feature>
<dbReference type="Proteomes" id="UP001629113">
    <property type="component" value="Unassembled WGS sequence"/>
</dbReference>
<keyword evidence="1" id="KW-0732">Signal</keyword>
<organism evidence="2 3">
    <name type="scientific">Phlyctema vagabunda</name>
    <dbReference type="NCBI Taxonomy" id="108571"/>
    <lineage>
        <taxon>Eukaryota</taxon>
        <taxon>Fungi</taxon>
        <taxon>Dikarya</taxon>
        <taxon>Ascomycota</taxon>
        <taxon>Pezizomycotina</taxon>
        <taxon>Leotiomycetes</taxon>
        <taxon>Helotiales</taxon>
        <taxon>Dermateaceae</taxon>
        <taxon>Phlyctema</taxon>
    </lineage>
</organism>
<comment type="caution">
    <text evidence="2">The sequence shown here is derived from an EMBL/GenBank/DDBJ whole genome shotgun (WGS) entry which is preliminary data.</text>
</comment>